<reference evidence="1 2" key="1">
    <citation type="submission" date="2019-07" db="EMBL/GenBank/DDBJ databases">
        <title>Whole genome shotgun sequence of Skermanella aerolata NBRC 106429.</title>
        <authorList>
            <person name="Hosoyama A."/>
            <person name="Uohara A."/>
            <person name="Ohji S."/>
            <person name="Ichikawa N."/>
        </authorList>
    </citation>
    <scope>NUCLEOTIDE SEQUENCE [LARGE SCALE GENOMIC DNA]</scope>
    <source>
        <strain evidence="1 2">NBRC 106429</strain>
    </source>
</reference>
<protein>
    <recommendedName>
        <fullName evidence="3">DUF1640 domain-containing protein</fullName>
    </recommendedName>
</protein>
<dbReference type="Proteomes" id="UP000321523">
    <property type="component" value="Unassembled WGS sequence"/>
</dbReference>
<organism evidence="1 2">
    <name type="scientific">Skermanella aerolata</name>
    <dbReference type="NCBI Taxonomy" id="393310"/>
    <lineage>
        <taxon>Bacteria</taxon>
        <taxon>Pseudomonadati</taxon>
        <taxon>Pseudomonadota</taxon>
        <taxon>Alphaproteobacteria</taxon>
        <taxon>Rhodospirillales</taxon>
        <taxon>Azospirillaceae</taxon>
        <taxon>Skermanella</taxon>
    </lineage>
</organism>
<dbReference type="RefSeq" id="WP_147040139.1">
    <property type="nucleotide sequence ID" value="NZ_BJYZ01000003.1"/>
</dbReference>
<proteinExistence type="predicted"/>
<evidence type="ECO:0000313" key="1">
    <source>
        <dbReference type="EMBL" id="GEO36984.1"/>
    </source>
</evidence>
<dbReference type="OrthoDB" id="7366493at2"/>
<name>A0A512DKI4_9PROT</name>
<sequence length="130" mass="14040">MGAAAILKLERAGFTHEQVDALAEYLDDQAATKADVGAVKAEISAVRDELTAKINQSRLEGKSELAEFRAATRAEFVDLRLELSGMKAESKFEFAAVRSEITLLEQRMTIKLGAMLAIAVGVVGTMVKLL</sequence>
<accession>A0A512DKI4</accession>
<dbReference type="AlphaFoldDB" id="A0A512DKI4"/>
<dbReference type="Gene3D" id="1.20.58.130">
    <property type="match status" value="1"/>
</dbReference>
<dbReference type="EMBL" id="BJYZ01000003">
    <property type="protein sequence ID" value="GEO36984.1"/>
    <property type="molecule type" value="Genomic_DNA"/>
</dbReference>
<comment type="caution">
    <text evidence="1">The sequence shown here is derived from an EMBL/GenBank/DDBJ whole genome shotgun (WGS) entry which is preliminary data.</text>
</comment>
<gene>
    <name evidence="1" type="ORF">SAE02_11320</name>
</gene>
<evidence type="ECO:0000313" key="2">
    <source>
        <dbReference type="Proteomes" id="UP000321523"/>
    </source>
</evidence>
<keyword evidence="2" id="KW-1185">Reference proteome</keyword>
<evidence type="ECO:0008006" key="3">
    <source>
        <dbReference type="Google" id="ProtNLM"/>
    </source>
</evidence>